<dbReference type="InterPro" id="IPR047216">
    <property type="entry name" value="Endonuclease_DUF559_bact"/>
</dbReference>
<dbReference type="STRING" id="13035.Dacsa_1254"/>
<dbReference type="Pfam" id="PF04480">
    <property type="entry name" value="DUF559"/>
    <property type="match status" value="1"/>
</dbReference>
<sequence length="122" mass="14315">MKRNPRIRGTIPEVEQAARHLRANLTPAERVLWEALRNKRLKGLRFRCQHPVGNFILDFYCASCKLAIELDGEIHEHQQEYDHERSEKLAEYGYRVIRFSNEEVINNLPQVLAKIEQEAFSG</sequence>
<dbReference type="InterPro" id="IPR011335">
    <property type="entry name" value="Restrct_endonuc-II-like"/>
</dbReference>
<dbReference type="PATRIC" id="fig|13035.3.peg.1408"/>
<dbReference type="InterPro" id="IPR013087">
    <property type="entry name" value="Znf_C2H2_type"/>
</dbReference>
<protein>
    <recommendedName>
        <fullName evidence="1">C2H2-type domain-containing protein</fullName>
    </recommendedName>
</protein>
<dbReference type="EMBL" id="CP003944">
    <property type="protein sequence ID" value="AFZ49951.1"/>
    <property type="molecule type" value="Genomic_DNA"/>
</dbReference>
<evidence type="ECO:0000313" key="3">
    <source>
        <dbReference type="Proteomes" id="UP000010482"/>
    </source>
</evidence>
<dbReference type="HOGENOM" id="CLU_107928_1_2_3"/>
<name>K9YSN6_DACS8</name>
<dbReference type="CDD" id="cd01038">
    <property type="entry name" value="Endonuclease_DUF559"/>
    <property type="match status" value="1"/>
</dbReference>
<dbReference type="Proteomes" id="UP000010482">
    <property type="component" value="Chromosome"/>
</dbReference>
<proteinExistence type="predicted"/>
<dbReference type="SUPFAM" id="SSF52980">
    <property type="entry name" value="Restriction endonuclease-like"/>
    <property type="match status" value="1"/>
</dbReference>
<dbReference type="PROSITE" id="PS00028">
    <property type="entry name" value="ZINC_FINGER_C2H2_1"/>
    <property type="match status" value="1"/>
</dbReference>
<keyword evidence="3" id="KW-1185">Reference proteome</keyword>
<dbReference type="eggNOG" id="COG2852">
    <property type="taxonomic scope" value="Bacteria"/>
</dbReference>
<accession>K9YSN6</accession>
<evidence type="ECO:0000313" key="2">
    <source>
        <dbReference type="EMBL" id="AFZ49951.1"/>
    </source>
</evidence>
<dbReference type="AlphaFoldDB" id="K9YSN6"/>
<dbReference type="OrthoDB" id="9798754at2"/>
<evidence type="ECO:0000259" key="1">
    <source>
        <dbReference type="PROSITE" id="PS00028"/>
    </source>
</evidence>
<dbReference type="PANTHER" id="PTHR38590">
    <property type="entry name" value="BLL0828 PROTEIN"/>
    <property type="match status" value="1"/>
</dbReference>
<organism evidence="2 3">
    <name type="scientific">Dactylococcopsis salina (strain PCC 8305)</name>
    <name type="common">Myxobactron salinum</name>
    <dbReference type="NCBI Taxonomy" id="13035"/>
    <lineage>
        <taxon>Bacteria</taxon>
        <taxon>Bacillati</taxon>
        <taxon>Cyanobacteriota</taxon>
        <taxon>Cyanophyceae</taxon>
        <taxon>Nodosilineales</taxon>
        <taxon>Cymatolegaceae</taxon>
        <taxon>Dactylococcopsis</taxon>
    </lineage>
</organism>
<dbReference type="KEGG" id="dsl:Dacsa_1254"/>
<dbReference type="Gene3D" id="3.40.960.10">
    <property type="entry name" value="VSR Endonuclease"/>
    <property type="match status" value="1"/>
</dbReference>
<dbReference type="InterPro" id="IPR007569">
    <property type="entry name" value="DUF559"/>
</dbReference>
<feature type="domain" description="C2H2-type" evidence="1">
    <location>
        <begin position="61"/>
        <end position="83"/>
    </location>
</feature>
<reference evidence="2" key="1">
    <citation type="submission" date="2012-04" db="EMBL/GenBank/DDBJ databases">
        <title>Finished genome of Dactylococcopsis salina PCC 8305.</title>
        <authorList>
            <consortium name="US DOE Joint Genome Institute"/>
            <person name="Gugger M."/>
            <person name="Coursin T."/>
            <person name="Rippka R."/>
            <person name="Tandeau De Marsac N."/>
            <person name="Huntemann M."/>
            <person name="Wei C.-L."/>
            <person name="Han J."/>
            <person name="Detter J.C."/>
            <person name="Han C."/>
            <person name="Tapia R."/>
            <person name="Daligault H."/>
            <person name="Chen A."/>
            <person name="Krypides N."/>
            <person name="Mavromatis K."/>
            <person name="Markowitz V."/>
            <person name="Szeto E."/>
            <person name="Ivanova N."/>
            <person name="Ovchinnikova G."/>
            <person name="Pagani I."/>
            <person name="Pati A."/>
            <person name="Goodwin L."/>
            <person name="Peters L."/>
            <person name="Pitluck S."/>
            <person name="Woyke T."/>
            <person name="Kerfeld C."/>
        </authorList>
    </citation>
    <scope>NUCLEOTIDE SEQUENCE [LARGE SCALE GENOMIC DNA]</scope>
    <source>
        <strain evidence="2">PCC 8305</strain>
    </source>
</reference>
<dbReference type="RefSeq" id="WP_015228959.1">
    <property type="nucleotide sequence ID" value="NC_019780.1"/>
</dbReference>
<dbReference type="PANTHER" id="PTHR38590:SF1">
    <property type="entry name" value="BLL0828 PROTEIN"/>
    <property type="match status" value="1"/>
</dbReference>
<gene>
    <name evidence="2" type="ORF">Dacsa_1254</name>
</gene>